<name>A0ABQ6BKG0_9CAUL</name>
<dbReference type="EMBL" id="BSOY01000066">
    <property type="protein sequence ID" value="GLS02391.1"/>
    <property type="molecule type" value="Genomic_DNA"/>
</dbReference>
<protein>
    <recommendedName>
        <fullName evidence="3">Lipoprotein</fullName>
    </recommendedName>
</protein>
<reference evidence="2" key="1">
    <citation type="journal article" date="2019" name="Int. J. Syst. Evol. Microbiol.">
        <title>The Global Catalogue of Microorganisms (GCM) 10K type strain sequencing project: providing services to taxonomists for standard genome sequencing and annotation.</title>
        <authorList>
            <consortium name="The Broad Institute Genomics Platform"/>
            <consortium name="The Broad Institute Genome Sequencing Center for Infectious Disease"/>
            <person name="Wu L."/>
            <person name="Ma J."/>
        </authorList>
    </citation>
    <scope>NUCLEOTIDE SEQUENCE [LARGE SCALE GENOMIC DNA]</scope>
    <source>
        <strain evidence="2">NBRC 110107</strain>
    </source>
</reference>
<proteinExistence type="predicted"/>
<comment type="caution">
    <text evidence="1">The sequence shown here is derived from an EMBL/GenBank/DDBJ whole genome shotgun (WGS) entry which is preliminary data.</text>
</comment>
<evidence type="ECO:0000313" key="1">
    <source>
        <dbReference type="EMBL" id="GLS02391.1"/>
    </source>
</evidence>
<dbReference type="PROSITE" id="PS51257">
    <property type="entry name" value="PROKAR_LIPOPROTEIN"/>
    <property type="match status" value="1"/>
</dbReference>
<sequence length="125" mass="12584">MKTLLRAAAAAAVIGLAGGLGGCASLITGGELIRPGEPTGALVVRNVSQGNSIDVVLVSDCSAHTYGLNRLPSGYSIPPGGSYTFTVSAGCWDVGAGEVLSQNSWTEGYARVTVAAGRTTTVQSR</sequence>
<organism evidence="1 2">
    <name type="scientific">Brevundimonas denitrificans</name>
    <dbReference type="NCBI Taxonomy" id="1443434"/>
    <lineage>
        <taxon>Bacteria</taxon>
        <taxon>Pseudomonadati</taxon>
        <taxon>Pseudomonadota</taxon>
        <taxon>Alphaproteobacteria</taxon>
        <taxon>Caulobacterales</taxon>
        <taxon>Caulobacteraceae</taxon>
        <taxon>Brevundimonas</taxon>
    </lineage>
</organism>
<dbReference type="Proteomes" id="UP001156921">
    <property type="component" value="Unassembled WGS sequence"/>
</dbReference>
<keyword evidence="2" id="KW-1185">Reference proteome</keyword>
<gene>
    <name evidence="1" type="ORF">GCM10007859_24150</name>
</gene>
<evidence type="ECO:0008006" key="3">
    <source>
        <dbReference type="Google" id="ProtNLM"/>
    </source>
</evidence>
<dbReference type="RefSeq" id="WP_284223266.1">
    <property type="nucleotide sequence ID" value="NZ_BSOY01000066.1"/>
</dbReference>
<accession>A0ABQ6BKG0</accession>
<evidence type="ECO:0000313" key="2">
    <source>
        <dbReference type="Proteomes" id="UP001156921"/>
    </source>
</evidence>